<dbReference type="InterPro" id="IPR046004">
    <property type="entry name" value="DUF5960"/>
</dbReference>
<reference evidence="1" key="1">
    <citation type="submission" date="2023-05" db="EMBL/GenBank/DDBJ databases">
        <title>Cataloging the Phylogenetic Diversity of Human Bladder Bacteria.</title>
        <authorList>
            <person name="Du J."/>
        </authorList>
    </citation>
    <scope>NUCLEOTIDE SEQUENCE</scope>
    <source>
        <strain evidence="1">UMB1231</strain>
    </source>
</reference>
<evidence type="ECO:0000313" key="1">
    <source>
        <dbReference type="EMBL" id="MDK7186417.1"/>
    </source>
</evidence>
<gene>
    <name evidence="1" type="ORF">QP433_00300</name>
</gene>
<name>A0AAJ1Q4L7_9LACT</name>
<dbReference type="Proteomes" id="UP001229251">
    <property type="component" value="Unassembled WGS sequence"/>
</dbReference>
<proteinExistence type="predicted"/>
<evidence type="ECO:0000313" key="2">
    <source>
        <dbReference type="Proteomes" id="UP001229251"/>
    </source>
</evidence>
<dbReference type="AlphaFoldDB" id="A0AAJ1Q4L7"/>
<sequence>MKSRAFKKNEVQFDYFSDNYQRFEQDFYEYSKLAYPLSLIEEDILRTMAEGQCNYFRIPQSQSKDGWQHTFVFEVTVDPKNPLIRRYCYLYHYKD</sequence>
<dbReference type="RefSeq" id="WP_006907571.1">
    <property type="nucleotide sequence ID" value="NZ_CAUPDI010000012.1"/>
</dbReference>
<protein>
    <submittedName>
        <fullName evidence="1">DUF5960 family protein</fullName>
    </submittedName>
</protein>
<dbReference type="EMBL" id="JASOOE010000001">
    <property type="protein sequence ID" value="MDK7186417.1"/>
    <property type="molecule type" value="Genomic_DNA"/>
</dbReference>
<accession>A0AAJ1Q4L7</accession>
<dbReference type="Pfam" id="PF19385">
    <property type="entry name" value="DUF5960"/>
    <property type="match status" value="1"/>
</dbReference>
<organism evidence="1 2">
    <name type="scientific">Facklamia hominis</name>
    <dbReference type="NCBI Taxonomy" id="178214"/>
    <lineage>
        <taxon>Bacteria</taxon>
        <taxon>Bacillati</taxon>
        <taxon>Bacillota</taxon>
        <taxon>Bacilli</taxon>
        <taxon>Lactobacillales</taxon>
        <taxon>Aerococcaceae</taxon>
        <taxon>Facklamia</taxon>
    </lineage>
</organism>
<comment type="caution">
    <text evidence="1">The sequence shown here is derived from an EMBL/GenBank/DDBJ whole genome shotgun (WGS) entry which is preliminary data.</text>
</comment>